<reference evidence="4 5" key="1">
    <citation type="journal article" date="2019" name="Sci. Rep.">
        <title>Orb-weaving spider Araneus ventricosus genome elucidates the spidroin gene catalogue.</title>
        <authorList>
            <person name="Kono N."/>
            <person name="Nakamura H."/>
            <person name="Ohtoshi R."/>
            <person name="Moran D.A.P."/>
            <person name="Shinohara A."/>
            <person name="Yoshida Y."/>
            <person name="Fujiwara M."/>
            <person name="Mori M."/>
            <person name="Tomita M."/>
            <person name="Arakawa K."/>
        </authorList>
    </citation>
    <scope>NUCLEOTIDE SEQUENCE [LARGE SCALE GENOMIC DNA]</scope>
</reference>
<keyword evidence="5" id="KW-1185">Reference proteome</keyword>
<dbReference type="EMBL" id="BGPR01038299">
    <property type="protein sequence ID" value="GBO14123.1"/>
    <property type="molecule type" value="Genomic_DNA"/>
</dbReference>
<dbReference type="InterPro" id="IPR003961">
    <property type="entry name" value="FN3_dom"/>
</dbReference>
<dbReference type="EMBL" id="BGPR01038302">
    <property type="protein sequence ID" value="GBO14130.1"/>
    <property type="molecule type" value="Genomic_DNA"/>
</dbReference>
<evidence type="ECO:0000259" key="2">
    <source>
        <dbReference type="PROSITE" id="PS50853"/>
    </source>
</evidence>
<dbReference type="FunFam" id="2.60.40.10:FF:000028">
    <property type="entry name" value="Neuronal cell adhesion molecule"/>
    <property type="match status" value="1"/>
</dbReference>
<evidence type="ECO:0000313" key="4">
    <source>
        <dbReference type="EMBL" id="GBO14130.1"/>
    </source>
</evidence>
<dbReference type="InterPro" id="IPR013783">
    <property type="entry name" value="Ig-like_fold"/>
</dbReference>
<protein>
    <recommendedName>
        <fullName evidence="2">Fibronectin type-III domain-containing protein</fullName>
    </recommendedName>
</protein>
<evidence type="ECO:0000313" key="3">
    <source>
        <dbReference type="EMBL" id="GBO14123.1"/>
    </source>
</evidence>
<dbReference type="Pfam" id="PF00041">
    <property type="entry name" value="fn3"/>
    <property type="match status" value="1"/>
</dbReference>
<dbReference type="OrthoDB" id="6434742at2759"/>
<evidence type="ECO:0000313" key="5">
    <source>
        <dbReference type="Proteomes" id="UP000499080"/>
    </source>
</evidence>
<accession>A0A4Y2URF0</accession>
<dbReference type="Proteomes" id="UP000499080">
    <property type="component" value="Unassembled WGS sequence"/>
</dbReference>
<organism evidence="4 5">
    <name type="scientific">Araneus ventricosus</name>
    <name type="common">Orbweaver spider</name>
    <name type="synonym">Epeira ventricosa</name>
    <dbReference type="NCBI Taxonomy" id="182803"/>
    <lineage>
        <taxon>Eukaryota</taxon>
        <taxon>Metazoa</taxon>
        <taxon>Ecdysozoa</taxon>
        <taxon>Arthropoda</taxon>
        <taxon>Chelicerata</taxon>
        <taxon>Arachnida</taxon>
        <taxon>Araneae</taxon>
        <taxon>Araneomorphae</taxon>
        <taxon>Entelegynae</taxon>
        <taxon>Araneoidea</taxon>
        <taxon>Araneidae</taxon>
        <taxon>Araneus</taxon>
    </lineage>
</organism>
<feature type="domain" description="Fibronectin type-III" evidence="2">
    <location>
        <begin position="1"/>
        <end position="86"/>
    </location>
</feature>
<dbReference type="PROSITE" id="PS50853">
    <property type="entry name" value="FN3"/>
    <property type="match status" value="1"/>
</dbReference>
<comment type="caution">
    <text evidence="4">The sequence shown here is derived from an EMBL/GenBank/DDBJ whole genome shotgun (WGS) entry which is preliminary data.</text>
</comment>
<name>A0A4Y2URF0_ARAVE</name>
<dbReference type="SUPFAM" id="SSF49265">
    <property type="entry name" value="Fibronectin type III"/>
    <property type="match status" value="1"/>
</dbReference>
<dbReference type="InterPro" id="IPR036116">
    <property type="entry name" value="FN3_sf"/>
</dbReference>
<dbReference type="Gene3D" id="2.60.40.10">
    <property type="entry name" value="Immunoglobulins"/>
    <property type="match status" value="1"/>
</dbReference>
<proteinExistence type="predicted"/>
<evidence type="ECO:0000256" key="1">
    <source>
        <dbReference type="ARBA" id="ARBA00022737"/>
    </source>
</evidence>
<dbReference type="AlphaFoldDB" id="A0A4Y2URF0"/>
<dbReference type="CDD" id="cd00063">
    <property type="entry name" value="FN3"/>
    <property type="match status" value="1"/>
</dbReference>
<gene>
    <name evidence="4" type="ORF">AVEN_183375_1</name>
    <name evidence="3" type="ORF">AVEN_35050_1</name>
</gene>
<keyword evidence="1" id="KW-0677">Repeat</keyword>
<sequence>MKKWVLQPPEAALQFGAIKGYYVGYKRKESNDKYVYKTLENRENFREERILTNLERNTKYKIRVQAFNSKGAGPPSDDVEVETLQEGVRDFLFFLSFGIRVARSELQNRAKLT</sequence>